<dbReference type="EMBL" id="LR215031">
    <property type="protein sequence ID" value="VEU72699.1"/>
    <property type="molecule type" value="Genomic_DNA"/>
</dbReference>
<reference evidence="2 3" key="1">
    <citation type="submission" date="2019-01" db="EMBL/GenBank/DDBJ databases">
        <authorList>
            <consortium name="Pathogen Informatics"/>
        </authorList>
    </citation>
    <scope>NUCLEOTIDE SEQUENCE [LARGE SCALE GENOMIC DNA]</scope>
    <source>
        <strain evidence="2 3">NCTC10186</strain>
    </source>
</reference>
<evidence type="ECO:0000313" key="3">
    <source>
        <dbReference type="Proteomes" id="UP000289862"/>
    </source>
</evidence>
<protein>
    <submittedName>
        <fullName evidence="2">Uncharacterized protein</fullName>
    </submittedName>
</protein>
<dbReference type="Proteomes" id="UP000289862">
    <property type="component" value="Chromosome"/>
</dbReference>
<evidence type="ECO:0000313" key="2">
    <source>
        <dbReference type="EMBL" id="VEU72699.1"/>
    </source>
</evidence>
<gene>
    <name evidence="2" type="ORF">NCTC10186_00166</name>
</gene>
<accession>A0A449AYS0</accession>
<keyword evidence="3" id="KW-1185">Reference proteome</keyword>
<organism evidence="2 3">
    <name type="scientific">Mycoplasmopsis gallopavonis</name>
    <dbReference type="NCBI Taxonomy" id="76629"/>
    <lineage>
        <taxon>Bacteria</taxon>
        <taxon>Bacillati</taxon>
        <taxon>Mycoplasmatota</taxon>
        <taxon>Mycoplasmoidales</taxon>
        <taxon>Metamycoplasmataceae</taxon>
        <taxon>Mycoplasmopsis</taxon>
    </lineage>
</organism>
<evidence type="ECO:0000256" key="1">
    <source>
        <dbReference type="SAM" id="MobiDB-lite"/>
    </source>
</evidence>
<name>A0A449AYS0_9BACT</name>
<feature type="compositionally biased region" description="Low complexity" evidence="1">
    <location>
        <begin position="22"/>
        <end position="34"/>
    </location>
</feature>
<feature type="compositionally biased region" description="Polar residues" evidence="1">
    <location>
        <begin position="1"/>
        <end position="21"/>
    </location>
</feature>
<dbReference type="RefSeq" id="WP_268926793.1">
    <property type="nucleotide sequence ID" value="NZ_LR215031.1"/>
</dbReference>
<proteinExistence type="predicted"/>
<dbReference type="AlphaFoldDB" id="A0A449AYS0"/>
<sequence length="40" mass="4678">MFGPNDQRSNVKNPNNGSYVHNNNNRSNQMNPNNREYKGR</sequence>
<dbReference type="KEGG" id="mgal:NCTC10186_00166"/>
<feature type="region of interest" description="Disordered" evidence="1">
    <location>
        <begin position="1"/>
        <end position="40"/>
    </location>
</feature>